<dbReference type="Pfam" id="PF13560">
    <property type="entry name" value="HTH_31"/>
    <property type="match status" value="1"/>
</dbReference>
<dbReference type="CDD" id="cd00093">
    <property type="entry name" value="HTH_XRE"/>
    <property type="match status" value="1"/>
</dbReference>
<dbReference type="InterPro" id="IPR043917">
    <property type="entry name" value="DUF5753"/>
</dbReference>
<dbReference type="InterPro" id="IPR010982">
    <property type="entry name" value="Lambda_DNA-bd_dom_sf"/>
</dbReference>
<dbReference type="SMART" id="SM00530">
    <property type="entry name" value="HTH_XRE"/>
    <property type="match status" value="1"/>
</dbReference>
<dbReference type="EMBL" id="CP002475">
    <property type="protein sequence ID" value="ADW05271.1"/>
    <property type="molecule type" value="Genomic_DNA"/>
</dbReference>
<evidence type="ECO:0000313" key="2">
    <source>
        <dbReference type="EMBL" id="ADW05271.1"/>
    </source>
</evidence>
<accession>A0A8D3WMT1</accession>
<dbReference type="SUPFAM" id="SSF47413">
    <property type="entry name" value="lambda repressor-like DNA-binding domains"/>
    <property type="match status" value="1"/>
</dbReference>
<dbReference type="GO" id="GO:0003677">
    <property type="term" value="F:DNA binding"/>
    <property type="evidence" value="ECO:0007669"/>
    <property type="project" value="InterPro"/>
</dbReference>
<sequence>MSPARVTWGEGGVGCGGGSSSPTYLKAFYVVGDQVTADRVVGHRVVDSRDPVRADPGRMSAARPVLSWLSRVTCGGPPGLNGDGMDVGSGARMSVDGAGTQHGDGGADEPGWDVDPDDESGVAVIATVGRQIKAWRESAGMRAGEFGAAIGYGEDLVYKVEGGRRIPRPEFLDRADEILRAGGKLAAMKRDVAEVRYPKKVRDLAKMEAKAVELEAYHHHNINGLLQTEEHMRALFASWLPAYSADDTERMVAARMARWTIFDRDPLPALSFVQEEVTLRRPVGGKAVLRRQLERLLEIGKLRNVSIQIMPTRCEEHPGTGGLIEVLRFPDGSAVGRSEGAFGSRPVSDPKQLRILSMRYGMIRAQALTPRDSLIFVERVLGET</sequence>
<dbReference type="Gene3D" id="1.10.260.40">
    <property type="entry name" value="lambda repressor-like DNA-binding domains"/>
    <property type="match status" value="1"/>
</dbReference>
<gene>
    <name evidence="2" type="ordered locus">Sfla_3854</name>
</gene>
<dbReference type="Pfam" id="PF19054">
    <property type="entry name" value="DUF5753"/>
    <property type="match status" value="1"/>
</dbReference>
<proteinExistence type="predicted"/>
<dbReference type="InterPro" id="IPR001387">
    <property type="entry name" value="Cro/C1-type_HTH"/>
</dbReference>
<feature type="domain" description="HTH cro/C1-type" evidence="1">
    <location>
        <begin position="131"/>
        <end position="186"/>
    </location>
</feature>
<evidence type="ECO:0000259" key="1">
    <source>
        <dbReference type="SMART" id="SM00530"/>
    </source>
</evidence>
<protein>
    <submittedName>
        <fullName evidence="2">Helix-turn-helix domain protein</fullName>
    </submittedName>
</protein>
<organism evidence="2 3">
    <name type="scientific">Streptomyces pratensis (strain ATCC 33331 / IAF-45CD)</name>
    <dbReference type="NCBI Taxonomy" id="591167"/>
    <lineage>
        <taxon>Bacteria</taxon>
        <taxon>Bacillati</taxon>
        <taxon>Actinomycetota</taxon>
        <taxon>Actinomycetes</taxon>
        <taxon>Kitasatosporales</taxon>
        <taxon>Streptomycetaceae</taxon>
        <taxon>Streptomyces</taxon>
    </lineage>
</organism>
<reference evidence="2 3" key="1">
    <citation type="submission" date="2011-01" db="EMBL/GenBank/DDBJ databases">
        <title>Complete sequence of chromosome of Streptomyces flavogriseus ATCC 33331.</title>
        <authorList>
            <consortium name="US DOE Joint Genome Institute"/>
            <person name="Lucas S."/>
            <person name="Copeland A."/>
            <person name="Lapidus A."/>
            <person name="Cheng J.-F."/>
            <person name="Goodwin L."/>
            <person name="Pitluck S."/>
            <person name="Davenport K."/>
            <person name="Detter J.C."/>
            <person name="Han C."/>
            <person name="Tapia R."/>
            <person name="Land M."/>
            <person name="Hauser L."/>
            <person name="Kyrpides N."/>
            <person name="Ivanova N."/>
            <person name="Ovchinnikova G."/>
            <person name="Pagani I."/>
            <person name="Brumm P."/>
            <person name="Mead D."/>
            <person name="Woyke T."/>
        </authorList>
    </citation>
    <scope>NUCLEOTIDE SEQUENCE [LARGE SCALE GENOMIC DNA]</scope>
    <source>
        <strain evidence="3">ATCC 33331 / IAF-45CD</strain>
    </source>
</reference>
<dbReference type="KEGG" id="sfa:Sfla_3854"/>
<name>A0A8D3WMT1_STRFA</name>
<dbReference type="Proteomes" id="UP000002066">
    <property type="component" value="Chromosome"/>
</dbReference>
<evidence type="ECO:0000313" key="3">
    <source>
        <dbReference type="Proteomes" id="UP000002066"/>
    </source>
</evidence>
<dbReference type="AlphaFoldDB" id="A0A8D3WMT1"/>